<evidence type="ECO:0000313" key="1">
    <source>
        <dbReference type="EMBL" id="KAJ9053651.1"/>
    </source>
</evidence>
<dbReference type="EMBL" id="QTSX02006500">
    <property type="protein sequence ID" value="KAJ9053651.1"/>
    <property type="molecule type" value="Genomic_DNA"/>
</dbReference>
<organism evidence="1 2">
    <name type="scientific">Entomophthora muscae</name>
    <dbReference type="NCBI Taxonomy" id="34485"/>
    <lineage>
        <taxon>Eukaryota</taxon>
        <taxon>Fungi</taxon>
        <taxon>Fungi incertae sedis</taxon>
        <taxon>Zoopagomycota</taxon>
        <taxon>Entomophthoromycotina</taxon>
        <taxon>Entomophthoromycetes</taxon>
        <taxon>Entomophthorales</taxon>
        <taxon>Entomophthoraceae</taxon>
        <taxon>Entomophthora</taxon>
    </lineage>
</organism>
<accession>A0ACC2RUD5</accession>
<comment type="caution">
    <text evidence="1">The sequence shown here is derived from an EMBL/GenBank/DDBJ whole genome shotgun (WGS) entry which is preliminary data.</text>
</comment>
<gene>
    <name evidence="1" type="ORF">DSO57_1022172</name>
</gene>
<keyword evidence="2" id="KW-1185">Reference proteome</keyword>
<dbReference type="Proteomes" id="UP001165960">
    <property type="component" value="Unassembled WGS sequence"/>
</dbReference>
<proteinExistence type="predicted"/>
<evidence type="ECO:0000313" key="2">
    <source>
        <dbReference type="Proteomes" id="UP001165960"/>
    </source>
</evidence>
<sequence length="86" mass="9349">MAPPDLPSSGCVFQFKSLLPIGILLLTDSHLYIPASTIFENPIQESSTVSDFPDPAMALGLRQTESTRFGLYLVAKSDPFQNCGFP</sequence>
<name>A0ACC2RUD5_9FUNG</name>
<reference evidence="1" key="1">
    <citation type="submission" date="2022-04" db="EMBL/GenBank/DDBJ databases">
        <title>Genome of the entomopathogenic fungus Entomophthora muscae.</title>
        <authorList>
            <person name="Elya C."/>
            <person name="Lovett B.R."/>
            <person name="Lee E."/>
            <person name="Macias A.M."/>
            <person name="Hajek A.E."/>
            <person name="De Bivort B.L."/>
            <person name="Kasson M.T."/>
            <person name="De Fine Licht H.H."/>
            <person name="Stajich J.E."/>
        </authorList>
    </citation>
    <scope>NUCLEOTIDE SEQUENCE</scope>
    <source>
        <strain evidence="1">Berkeley</strain>
    </source>
</reference>
<protein>
    <submittedName>
        <fullName evidence="1">Uncharacterized protein</fullName>
    </submittedName>
</protein>